<protein>
    <submittedName>
        <fullName evidence="3">Tripartite tricarboxylate transporter substrate binding protein</fullName>
    </submittedName>
</protein>
<dbReference type="Pfam" id="PF03401">
    <property type="entry name" value="TctC"/>
    <property type="match status" value="1"/>
</dbReference>
<proteinExistence type="inferred from homology"/>
<dbReference type="InterPro" id="IPR005064">
    <property type="entry name" value="BUG"/>
</dbReference>
<reference evidence="3 4" key="1">
    <citation type="submission" date="2021-11" db="EMBL/GenBank/DDBJ databases">
        <authorList>
            <person name="Lee D.-H."/>
            <person name="Kim S.-B."/>
        </authorList>
    </citation>
    <scope>NUCLEOTIDE SEQUENCE [LARGE SCALE GENOMIC DNA]</scope>
    <source>
        <strain evidence="3 4">KCTC 52223</strain>
    </source>
</reference>
<evidence type="ECO:0000313" key="3">
    <source>
        <dbReference type="EMBL" id="MCC8431663.1"/>
    </source>
</evidence>
<organism evidence="3 4">
    <name type="scientific">Reyranella aquatilis</name>
    <dbReference type="NCBI Taxonomy" id="2035356"/>
    <lineage>
        <taxon>Bacteria</taxon>
        <taxon>Pseudomonadati</taxon>
        <taxon>Pseudomonadota</taxon>
        <taxon>Alphaproteobacteria</taxon>
        <taxon>Hyphomicrobiales</taxon>
        <taxon>Reyranellaceae</taxon>
        <taxon>Reyranella</taxon>
    </lineage>
</organism>
<dbReference type="PIRSF" id="PIRSF017082">
    <property type="entry name" value="YflP"/>
    <property type="match status" value="1"/>
</dbReference>
<dbReference type="Proteomes" id="UP001198862">
    <property type="component" value="Unassembled WGS sequence"/>
</dbReference>
<sequence length="326" mass="33381">MFKRRTLIAGLAGATLAAPFVARAQEVYPNRPVKIIVPWPPGGGVDLFARVIQAPLGAQLGQTVIVENIGGSSGRVGTLAASRAQPDGYTFALVNDTFAATEALPIPGSPALYPSFSTVSLAISGPQGLFTHPRSGLATAQAFAAAAKANPGKLNIGVPGLGSSQHLTSELLLRAAGDLRVTHVPYRGGGPALQDLIAGNIDGIVVTFAAGAQQARAGQLVALAVTGARRFPTFPDVPTAGETIAPGFVQATWQGLLAPKGTPAAAQARVHAALETVLKDKAITDRLAELGFDPVGLDGQEFAKLFDSTVDTFAGIARERNIAAGD</sequence>
<dbReference type="Gene3D" id="3.40.190.10">
    <property type="entry name" value="Periplasmic binding protein-like II"/>
    <property type="match status" value="1"/>
</dbReference>
<dbReference type="PANTHER" id="PTHR42928">
    <property type="entry name" value="TRICARBOXYLATE-BINDING PROTEIN"/>
    <property type="match status" value="1"/>
</dbReference>
<gene>
    <name evidence="3" type="ORF">LJ725_22030</name>
</gene>
<comment type="similarity">
    <text evidence="1">Belongs to the UPF0065 (bug) family.</text>
</comment>
<dbReference type="RefSeq" id="WP_230553072.1">
    <property type="nucleotide sequence ID" value="NZ_JAJISD010000010.1"/>
</dbReference>
<keyword evidence="2" id="KW-0732">Signal</keyword>
<dbReference type="PANTHER" id="PTHR42928:SF5">
    <property type="entry name" value="BLR1237 PROTEIN"/>
    <property type="match status" value="1"/>
</dbReference>
<dbReference type="EMBL" id="JAJISD010000010">
    <property type="protein sequence ID" value="MCC8431663.1"/>
    <property type="molecule type" value="Genomic_DNA"/>
</dbReference>
<keyword evidence="4" id="KW-1185">Reference proteome</keyword>
<dbReference type="Gene3D" id="3.40.190.150">
    <property type="entry name" value="Bordetella uptake gene, domain 1"/>
    <property type="match status" value="1"/>
</dbReference>
<comment type="caution">
    <text evidence="3">The sequence shown here is derived from an EMBL/GenBank/DDBJ whole genome shotgun (WGS) entry which is preliminary data.</text>
</comment>
<evidence type="ECO:0000256" key="1">
    <source>
        <dbReference type="ARBA" id="ARBA00006987"/>
    </source>
</evidence>
<feature type="chain" id="PRO_5046075222" evidence="2">
    <location>
        <begin position="25"/>
        <end position="326"/>
    </location>
</feature>
<name>A0ABS8L011_9HYPH</name>
<dbReference type="CDD" id="cd07012">
    <property type="entry name" value="PBP2_Bug_TTT"/>
    <property type="match status" value="1"/>
</dbReference>
<evidence type="ECO:0000313" key="4">
    <source>
        <dbReference type="Proteomes" id="UP001198862"/>
    </source>
</evidence>
<accession>A0ABS8L011</accession>
<feature type="signal peptide" evidence="2">
    <location>
        <begin position="1"/>
        <end position="24"/>
    </location>
</feature>
<dbReference type="InterPro" id="IPR042100">
    <property type="entry name" value="Bug_dom1"/>
</dbReference>
<evidence type="ECO:0000256" key="2">
    <source>
        <dbReference type="SAM" id="SignalP"/>
    </source>
</evidence>
<dbReference type="SUPFAM" id="SSF53850">
    <property type="entry name" value="Periplasmic binding protein-like II"/>
    <property type="match status" value="1"/>
</dbReference>